<dbReference type="EMBL" id="FOKW01000012">
    <property type="protein sequence ID" value="SFC62216.1"/>
    <property type="molecule type" value="Genomic_DNA"/>
</dbReference>
<proteinExistence type="predicted"/>
<evidence type="ECO:0000313" key="1">
    <source>
        <dbReference type="EMBL" id="SFC62216.1"/>
    </source>
</evidence>
<reference evidence="2" key="1">
    <citation type="submission" date="2016-10" db="EMBL/GenBank/DDBJ databases">
        <authorList>
            <person name="Varghese N."/>
            <person name="Submissions S."/>
        </authorList>
    </citation>
    <scope>NUCLEOTIDE SEQUENCE [LARGE SCALE GENOMIC DNA]</scope>
    <source>
        <strain evidence="2">DSM 13078</strain>
    </source>
</reference>
<protein>
    <submittedName>
        <fullName evidence="1">Uncharacterized protein</fullName>
    </submittedName>
</protein>
<organism evidence="1 2">
    <name type="scientific">Natronobacterium haloterrestre</name>
    <name type="common">Halobiforma haloterrestris</name>
    <dbReference type="NCBI Taxonomy" id="148448"/>
    <lineage>
        <taxon>Archaea</taxon>
        <taxon>Methanobacteriati</taxon>
        <taxon>Methanobacteriota</taxon>
        <taxon>Stenosarchaea group</taxon>
        <taxon>Halobacteria</taxon>
        <taxon>Halobacteriales</taxon>
        <taxon>Natrialbaceae</taxon>
        <taxon>Natronobacterium</taxon>
    </lineage>
</organism>
<dbReference type="AlphaFoldDB" id="A0A1I1KMV7"/>
<gene>
    <name evidence="1" type="ORF">SAMN05444422_11257</name>
</gene>
<dbReference type="Proteomes" id="UP000199161">
    <property type="component" value="Unassembled WGS sequence"/>
</dbReference>
<evidence type="ECO:0000313" key="2">
    <source>
        <dbReference type="Proteomes" id="UP000199161"/>
    </source>
</evidence>
<keyword evidence="2" id="KW-1185">Reference proteome</keyword>
<accession>A0A1I1KMV7</accession>
<sequence length="39" mass="4250">MLSNLTGTTSLELAFKLAAYVDCAVEDPFDPELDDVEES</sequence>
<name>A0A1I1KMV7_NATHA</name>